<reference evidence="2 3" key="1">
    <citation type="journal article" date="2023" name="IScience">
        <title>Expanded male sex-determining region conserved during the evolution of homothallism in the green alga Volvox.</title>
        <authorList>
            <person name="Yamamoto K."/>
            <person name="Matsuzaki R."/>
            <person name="Mahakham W."/>
            <person name="Heman W."/>
            <person name="Sekimoto H."/>
            <person name="Kawachi M."/>
            <person name="Minakuchi Y."/>
            <person name="Toyoda A."/>
            <person name="Nozaki H."/>
        </authorList>
    </citation>
    <scope>NUCLEOTIDE SEQUENCE [LARGE SCALE GENOMIC DNA]</scope>
    <source>
        <strain evidence="2 3">NIES-4468</strain>
    </source>
</reference>
<name>A0ABQ5SLF3_9CHLO</name>
<accession>A0ABQ5SLF3</accession>
<evidence type="ECO:0000256" key="1">
    <source>
        <dbReference type="SAM" id="MobiDB-lite"/>
    </source>
</evidence>
<proteinExistence type="predicted"/>
<dbReference type="EMBL" id="BSDZ01000097">
    <property type="protein sequence ID" value="GLI70812.1"/>
    <property type="molecule type" value="Genomic_DNA"/>
</dbReference>
<comment type="caution">
    <text evidence="2">The sequence shown here is derived from an EMBL/GenBank/DDBJ whole genome shotgun (WGS) entry which is preliminary data.</text>
</comment>
<keyword evidence="3" id="KW-1185">Reference proteome</keyword>
<evidence type="ECO:0000313" key="2">
    <source>
        <dbReference type="EMBL" id="GLI70812.1"/>
    </source>
</evidence>
<feature type="region of interest" description="Disordered" evidence="1">
    <location>
        <begin position="109"/>
        <end position="134"/>
    </location>
</feature>
<gene>
    <name evidence="2" type="ORF">VaNZ11_015705</name>
</gene>
<feature type="compositionally biased region" description="Low complexity" evidence="1">
    <location>
        <begin position="109"/>
        <end position="132"/>
    </location>
</feature>
<sequence>MLQNGNCTSVLCVDGFGRSSWWFSGCYQQLSAFHVGWNILWGEDDVKFAGNRLDSVKERDLLFSTVALERYAIESFPKNAFFPARSDVDAVRFFLCSFEAISLQESPSSAASASDAGPETQTQTAASTDDASPNTLYSRNHSKVDAVHISLCAADIFSEVQWTAR</sequence>
<organism evidence="2 3">
    <name type="scientific">Volvox africanus</name>
    <dbReference type="NCBI Taxonomy" id="51714"/>
    <lineage>
        <taxon>Eukaryota</taxon>
        <taxon>Viridiplantae</taxon>
        <taxon>Chlorophyta</taxon>
        <taxon>core chlorophytes</taxon>
        <taxon>Chlorophyceae</taxon>
        <taxon>CS clade</taxon>
        <taxon>Chlamydomonadales</taxon>
        <taxon>Volvocaceae</taxon>
        <taxon>Volvox</taxon>
    </lineage>
</organism>
<protein>
    <submittedName>
        <fullName evidence="2">Uncharacterized protein</fullName>
    </submittedName>
</protein>
<dbReference type="Proteomes" id="UP001165090">
    <property type="component" value="Unassembled WGS sequence"/>
</dbReference>
<evidence type="ECO:0000313" key="3">
    <source>
        <dbReference type="Proteomes" id="UP001165090"/>
    </source>
</evidence>